<accession>A0A8X6SJW1</accession>
<dbReference type="GO" id="GO:0071897">
    <property type="term" value="P:DNA biosynthetic process"/>
    <property type="evidence" value="ECO:0007669"/>
    <property type="project" value="UniProtKB-ARBA"/>
</dbReference>
<dbReference type="InterPro" id="IPR043502">
    <property type="entry name" value="DNA/RNA_pol_sf"/>
</dbReference>
<evidence type="ECO:0008006" key="3">
    <source>
        <dbReference type="Google" id="ProtNLM"/>
    </source>
</evidence>
<protein>
    <recommendedName>
        <fullName evidence="3">Peptidase aspartic putative domain-containing protein</fullName>
    </recommendedName>
</protein>
<sequence>MEPGSKAERLVLSFPATAANYPKAIDQLKERFGREDLLVQIYVRDLLNLVMKNAATGRAKTDLPLLYDELESKLRSLESLGKTQDKYGDFLTPLVESCLPEEVLVAWERSRNHQTESEGSRSLEQLMNFLRQEVKGEEMVILARTGLTPHQNPRKKDYHATQVNKVETTTAAALVNMDNPGNGNQSFNRCRCLRKIINREFSLSLSVELESGLTAVETKLGWTVFGKGLCVKDNIVTTLSMYSMNIPVNKLWELEILGISSPTEIEKQKTELSLNDFNNRIKILPDGRYEVELPWKYDSLKLPSNKKLVWKRHEGMINRFGCGKFFMDYQKVFQDWEKLNIIERVPDLELNKECHYLAHRPVIKLDSQTTKIRPVFDALASEKGKPSLIECLLKGTNLIELIPDILDRFRMYPIGISADIEKAFLMLSVAPKDRDFLRFFFPSSEGRIVYRHCRVVFGVSSSPFLLNASIMHFLENCQPQHEEVAQKLKSSFCVDNCVSGVFNTDEQGRFIEHAKLIMLNGCFNLRGFESNVAGKNVDRSSGDTSVLGVIWNLETDTLKCCTDMDTLTCETKITKRLILAIVQKIFDPIGLLLTPATLLPNY</sequence>
<gene>
    <name evidence="1" type="primary">AVEN_174869_1</name>
    <name evidence="1" type="ORF">TNCV_647851</name>
</gene>
<dbReference type="SUPFAM" id="SSF56672">
    <property type="entry name" value="DNA/RNA polymerases"/>
    <property type="match status" value="1"/>
</dbReference>
<comment type="caution">
    <text evidence="1">The sequence shown here is derived from an EMBL/GenBank/DDBJ whole genome shotgun (WGS) entry which is preliminary data.</text>
</comment>
<proteinExistence type="predicted"/>
<dbReference type="PANTHER" id="PTHR47331:SF1">
    <property type="entry name" value="GAG-LIKE PROTEIN"/>
    <property type="match status" value="1"/>
</dbReference>
<reference evidence="1" key="1">
    <citation type="submission" date="2020-08" db="EMBL/GenBank/DDBJ databases">
        <title>Multicomponent nature underlies the extraordinary mechanical properties of spider dragline silk.</title>
        <authorList>
            <person name="Kono N."/>
            <person name="Nakamura H."/>
            <person name="Mori M."/>
            <person name="Yoshida Y."/>
            <person name="Ohtoshi R."/>
            <person name="Malay A.D."/>
            <person name="Moran D.A.P."/>
            <person name="Tomita M."/>
            <person name="Numata K."/>
            <person name="Arakawa K."/>
        </authorList>
    </citation>
    <scope>NUCLEOTIDE SEQUENCE</scope>
</reference>
<dbReference type="Proteomes" id="UP000887159">
    <property type="component" value="Unassembled WGS sequence"/>
</dbReference>
<dbReference type="PANTHER" id="PTHR47331">
    <property type="entry name" value="PHD-TYPE DOMAIN-CONTAINING PROTEIN"/>
    <property type="match status" value="1"/>
</dbReference>
<keyword evidence="2" id="KW-1185">Reference proteome</keyword>
<evidence type="ECO:0000313" key="1">
    <source>
        <dbReference type="EMBL" id="GFY14741.1"/>
    </source>
</evidence>
<organism evidence="1 2">
    <name type="scientific">Trichonephila clavipes</name>
    <name type="common">Golden silk orbweaver</name>
    <name type="synonym">Nephila clavipes</name>
    <dbReference type="NCBI Taxonomy" id="2585209"/>
    <lineage>
        <taxon>Eukaryota</taxon>
        <taxon>Metazoa</taxon>
        <taxon>Ecdysozoa</taxon>
        <taxon>Arthropoda</taxon>
        <taxon>Chelicerata</taxon>
        <taxon>Arachnida</taxon>
        <taxon>Araneae</taxon>
        <taxon>Araneomorphae</taxon>
        <taxon>Entelegynae</taxon>
        <taxon>Araneoidea</taxon>
        <taxon>Nephilidae</taxon>
        <taxon>Trichonephila</taxon>
    </lineage>
</organism>
<dbReference type="AlphaFoldDB" id="A0A8X6SJW1"/>
<dbReference type="EMBL" id="BMAU01021331">
    <property type="protein sequence ID" value="GFY14741.1"/>
    <property type="molecule type" value="Genomic_DNA"/>
</dbReference>
<name>A0A8X6SJW1_TRICX</name>
<dbReference type="Pfam" id="PF03564">
    <property type="entry name" value="DUF1759"/>
    <property type="match status" value="1"/>
</dbReference>
<dbReference type="InterPro" id="IPR005312">
    <property type="entry name" value="DUF1759"/>
</dbReference>
<evidence type="ECO:0000313" key="2">
    <source>
        <dbReference type="Proteomes" id="UP000887159"/>
    </source>
</evidence>